<feature type="compositionally biased region" description="Basic residues" evidence="1">
    <location>
        <begin position="654"/>
        <end position="668"/>
    </location>
</feature>
<proteinExistence type="predicted"/>
<dbReference type="EMBL" id="CAJNOK010004382">
    <property type="protein sequence ID" value="CAF0935873.1"/>
    <property type="molecule type" value="Genomic_DNA"/>
</dbReference>
<dbReference type="AlphaFoldDB" id="A0A8S2DD03"/>
<organism evidence="3 5">
    <name type="scientific">Didymodactylos carnosus</name>
    <dbReference type="NCBI Taxonomy" id="1234261"/>
    <lineage>
        <taxon>Eukaryota</taxon>
        <taxon>Metazoa</taxon>
        <taxon>Spiralia</taxon>
        <taxon>Gnathifera</taxon>
        <taxon>Rotifera</taxon>
        <taxon>Eurotatoria</taxon>
        <taxon>Bdelloidea</taxon>
        <taxon>Philodinida</taxon>
        <taxon>Philodinidae</taxon>
        <taxon>Didymodactylos</taxon>
    </lineage>
</organism>
<evidence type="ECO:0000313" key="4">
    <source>
        <dbReference type="EMBL" id="CAF3711570.1"/>
    </source>
</evidence>
<sequence length="696" mass="80859">MTQNLGTYTRLKSGKCVSCMHYCNDQTDICLRPSLLRRICERIFNEKNRTYGNLKDCQQLVAKHDFETYLKQQTTLTLVEEPDSDPICMYCGNSSRGRGSRCELCSTLNLRYMPQIQEFKSTCFECYCNGQAIECKPDVPGRCDCLLSIDDSSVTQQCLNRTQYPSSSLSSCRTKLFQCDQCKRGYSGIQSEQGHRCYKLISTDTSHCFDYSNHSSDYNCTNSTSQTAIKMTDQDNQKNKALAFEITPGYRNLNIRILITMFSGHVDVYCSIRNSNFILLYDRHDGYPYIYFDTSILSKGIKLEQIIHEYNATTNDKNLGKGNLDTILKNFMEETSIVYFLFVSGVLYSDPDKILIVRNVSYRLTILLSPQKIDFTQENLRCILIDVTSKIKSVSNPILTTTKYSRDLKYPPSSQDNHFQTEQFYFSDYEAKNLNSYYSHYYSSNLLETTAKGIISVYQPRMNIDLFVFVSVFFSSFFLFLSAGICFWKVKWYYLVHRRRVQIREEFYKRLQRPFTKIQFYIPPTTTMDIKNGEEIMIQHDQNESENDGEDDDEQQYRELSSEQQIDQSLSQSLPVTNSIEIPLLNQTNVDYSQNLVSLEPLRDNMHCYATMFFHLPGDLTTQYRLCAGTTYAHIPDSYKEIIAQNTLTDTRKNSKRKKSTKKRKNRGTHLDQGGIIKKTITRTRKPPEEQQIVLR</sequence>
<keyword evidence="2" id="KW-0812">Transmembrane</keyword>
<dbReference type="Proteomes" id="UP000677228">
    <property type="component" value="Unassembled WGS sequence"/>
</dbReference>
<evidence type="ECO:0000313" key="5">
    <source>
        <dbReference type="Proteomes" id="UP000677228"/>
    </source>
</evidence>
<reference evidence="3" key="1">
    <citation type="submission" date="2021-02" db="EMBL/GenBank/DDBJ databases">
        <authorList>
            <person name="Nowell W R."/>
        </authorList>
    </citation>
    <scope>NUCLEOTIDE SEQUENCE</scope>
</reference>
<comment type="caution">
    <text evidence="3">The sequence shown here is derived from an EMBL/GenBank/DDBJ whole genome shotgun (WGS) entry which is preliminary data.</text>
</comment>
<feature type="compositionally biased region" description="Acidic residues" evidence="1">
    <location>
        <begin position="544"/>
        <end position="554"/>
    </location>
</feature>
<evidence type="ECO:0000313" key="3">
    <source>
        <dbReference type="EMBL" id="CAF0935873.1"/>
    </source>
</evidence>
<feature type="region of interest" description="Disordered" evidence="1">
    <location>
        <begin position="651"/>
        <end position="677"/>
    </location>
</feature>
<name>A0A8S2DD03_9BILA</name>
<dbReference type="EMBL" id="CAJOBA010004385">
    <property type="protein sequence ID" value="CAF3711570.1"/>
    <property type="molecule type" value="Genomic_DNA"/>
</dbReference>
<gene>
    <name evidence="3" type="ORF">OVA965_LOCUS11378</name>
    <name evidence="4" type="ORF">TMI583_LOCUS11378</name>
</gene>
<evidence type="ECO:0000256" key="2">
    <source>
        <dbReference type="SAM" id="Phobius"/>
    </source>
</evidence>
<dbReference type="Proteomes" id="UP000682733">
    <property type="component" value="Unassembled WGS sequence"/>
</dbReference>
<keyword evidence="2" id="KW-0472">Membrane</keyword>
<evidence type="ECO:0000256" key="1">
    <source>
        <dbReference type="SAM" id="MobiDB-lite"/>
    </source>
</evidence>
<feature type="transmembrane region" description="Helical" evidence="2">
    <location>
        <begin position="466"/>
        <end position="490"/>
    </location>
</feature>
<protein>
    <submittedName>
        <fullName evidence="3">Uncharacterized protein</fullName>
    </submittedName>
</protein>
<accession>A0A8S2DD03</accession>
<feature type="region of interest" description="Disordered" evidence="1">
    <location>
        <begin position="542"/>
        <end position="562"/>
    </location>
</feature>
<keyword evidence="2" id="KW-1133">Transmembrane helix</keyword>